<organism evidence="1">
    <name type="scientific">Caulobacter sp. 73W</name>
    <dbReference type="NCBI Taxonomy" id="3161137"/>
    <lineage>
        <taxon>Bacteria</taxon>
        <taxon>Pseudomonadati</taxon>
        <taxon>Pseudomonadota</taxon>
        <taxon>Alphaproteobacteria</taxon>
        <taxon>Caulobacterales</taxon>
        <taxon>Caulobacteraceae</taxon>
        <taxon>Caulobacter</taxon>
    </lineage>
</organism>
<dbReference type="Gene3D" id="3.40.50.300">
    <property type="entry name" value="P-loop containing nucleotide triphosphate hydrolases"/>
    <property type="match status" value="1"/>
</dbReference>
<dbReference type="EMBL" id="CP158375">
    <property type="protein sequence ID" value="XDO97081.1"/>
    <property type="molecule type" value="Genomic_DNA"/>
</dbReference>
<accession>A0AB39KTE1</accession>
<dbReference type="Gene3D" id="1.10.8.60">
    <property type="match status" value="1"/>
</dbReference>
<dbReference type="GO" id="GO:0003688">
    <property type="term" value="F:DNA replication origin binding"/>
    <property type="evidence" value="ECO:0007669"/>
    <property type="project" value="TreeGrafter"/>
</dbReference>
<dbReference type="RefSeq" id="WP_369060057.1">
    <property type="nucleotide sequence ID" value="NZ_CP158375.1"/>
</dbReference>
<evidence type="ECO:0000313" key="1">
    <source>
        <dbReference type="EMBL" id="XDO97081.1"/>
    </source>
</evidence>
<dbReference type="AlphaFoldDB" id="A0AB39KTE1"/>
<reference evidence="1" key="1">
    <citation type="submission" date="2024-06" db="EMBL/GenBank/DDBJ databases">
        <title>Caulobacter inopinatus, sp. nov.</title>
        <authorList>
            <person name="Donachie S.P."/>
        </authorList>
    </citation>
    <scope>NUCLEOTIDE SEQUENCE</scope>
    <source>
        <strain evidence="1">73W</strain>
    </source>
</reference>
<name>A0AB39KTE1_9CAUL</name>
<dbReference type="InterPro" id="IPR027417">
    <property type="entry name" value="P-loop_NTPase"/>
</dbReference>
<dbReference type="PANTHER" id="PTHR30050:SF5">
    <property type="entry name" value="DNAA REGULATORY INACTIVATOR HDA"/>
    <property type="match status" value="1"/>
</dbReference>
<dbReference type="GO" id="GO:0006270">
    <property type="term" value="P:DNA replication initiation"/>
    <property type="evidence" value="ECO:0007669"/>
    <property type="project" value="TreeGrafter"/>
</dbReference>
<protein>
    <submittedName>
        <fullName evidence="1">DnaA/Hda family protein</fullName>
    </submittedName>
</protein>
<gene>
    <name evidence="1" type="ORF">ABOZ73_01245</name>
</gene>
<dbReference type="SUPFAM" id="SSF52540">
    <property type="entry name" value="P-loop containing nucleoside triphosphate hydrolases"/>
    <property type="match status" value="1"/>
</dbReference>
<sequence>MKLCARSNSWPSWHGGCLALIGPAGVGKSHLAREWAARVDAVAPTRKEPADLASLPGRPVLLENADSWVTDEAMFHLINMAAQHGGSLLLTSRTPPMEWAARLPDLRSRLNAMPVAEIEEPDDIVLEGVLRKFFRERNIRPAEDVYPYLLRRMERSVPQALEIVKKLDEAADAEQKAISRVLARQILENDTENLELFE</sequence>
<dbReference type="GO" id="GO:0005886">
    <property type="term" value="C:plasma membrane"/>
    <property type="evidence" value="ECO:0007669"/>
    <property type="project" value="TreeGrafter"/>
</dbReference>
<dbReference type="PANTHER" id="PTHR30050">
    <property type="entry name" value="CHROMOSOMAL REPLICATION INITIATOR PROTEIN DNAA"/>
    <property type="match status" value="1"/>
</dbReference>
<proteinExistence type="predicted"/>